<accession>A0A2S7S035</accession>
<evidence type="ECO:0000313" key="2">
    <source>
        <dbReference type="EMBL" id="PQF25890.1"/>
    </source>
</evidence>
<evidence type="ECO:0000256" key="1">
    <source>
        <dbReference type="SAM" id="Phobius"/>
    </source>
</evidence>
<proteinExistence type="predicted"/>
<sequence length="244" mass="27814">MKFRAAFLYRFKYQLLALSAFLALFTLLGIILPLIGIFLVSDFSRMINSDGIIECMIYMVFLSYIGMNSDFKLFIQNGVSRVHLLFTHILTNVIISVIFSLVMLLLIEVLNSNLIAHLKWDIFLIRLYSQGNFFVDWLFFSLLLILPSSIGLLLSTLNGRLSQPVKFIGLLVLLILPIPISTFMQLSGTGFQTNIVRVLQKMIGYQSGEFSLPPILLTLTTTILFTLMITYLLNRRREIRTANA</sequence>
<feature type="transmembrane region" description="Helical" evidence="1">
    <location>
        <begin position="137"/>
        <end position="155"/>
    </location>
</feature>
<feature type="transmembrane region" description="Helical" evidence="1">
    <location>
        <begin position="211"/>
        <end position="233"/>
    </location>
</feature>
<protein>
    <submittedName>
        <fullName evidence="2">Uncharacterized protein</fullName>
    </submittedName>
</protein>
<evidence type="ECO:0000313" key="3">
    <source>
        <dbReference type="Proteomes" id="UP000237934"/>
    </source>
</evidence>
<feature type="transmembrane region" description="Helical" evidence="1">
    <location>
        <begin position="46"/>
        <end position="65"/>
    </location>
</feature>
<keyword evidence="1" id="KW-1133">Transmembrane helix</keyword>
<name>A0A2S7S035_ENTMU</name>
<feature type="transmembrane region" description="Helical" evidence="1">
    <location>
        <begin position="167"/>
        <end position="191"/>
    </location>
</feature>
<dbReference type="Proteomes" id="UP000237934">
    <property type="component" value="Unassembled WGS sequence"/>
</dbReference>
<feature type="transmembrane region" description="Helical" evidence="1">
    <location>
        <begin position="85"/>
        <end position="107"/>
    </location>
</feature>
<feature type="transmembrane region" description="Helical" evidence="1">
    <location>
        <begin position="15"/>
        <end position="40"/>
    </location>
</feature>
<dbReference type="RefSeq" id="WP_104870668.1">
    <property type="nucleotide sequence ID" value="NZ_PUAP01000002.1"/>
</dbReference>
<reference evidence="2 3" key="1">
    <citation type="journal article" date="2018" name="Pathog. Dis.">
        <title>Whole-genome sequencing based characterization of antimicrobial resistance in Enterococcus.</title>
        <authorList>
            <person name="Tyson G."/>
        </authorList>
    </citation>
    <scope>NUCLEOTIDE SEQUENCE [LARGE SCALE GENOMIC DNA]</scope>
    <source>
        <strain evidence="2 3">CVM N55263</strain>
    </source>
</reference>
<dbReference type="AlphaFoldDB" id="A0A2S7S035"/>
<keyword evidence="1" id="KW-0812">Transmembrane</keyword>
<organism evidence="2 3">
    <name type="scientific">Enterococcus mundtii</name>
    <dbReference type="NCBI Taxonomy" id="53346"/>
    <lineage>
        <taxon>Bacteria</taxon>
        <taxon>Bacillati</taxon>
        <taxon>Bacillota</taxon>
        <taxon>Bacilli</taxon>
        <taxon>Lactobacillales</taxon>
        <taxon>Enterococcaceae</taxon>
        <taxon>Enterococcus</taxon>
    </lineage>
</organism>
<comment type="caution">
    <text evidence="2">The sequence shown here is derived from an EMBL/GenBank/DDBJ whole genome shotgun (WGS) entry which is preliminary data.</text>
</comment>
<gene>
    <name evidence="2" type="ORF">CUS89_00835</name>
</gene>
<dbReference type="EMBL" id="PUAP01000002">
    <property type="protein sequence ID" value="PQF25890.1"/>
    <property type="molecule type" value="Genomic_DNA"/>
</dbReference>
<keyword evidence="1" id="KW-0472">Membrane</keyword>